<evidence type="ECO:0000259" key="8">
    <source>
        <dbReference type="PROSITE" id="PS51900"/>
    </source>
</evidence>
<feature type="domain" description="Core-binding (CB)" evidence="8">
    <location>
        <begin position="103"/>
        <end position="183"/>
    </location>
</feature>
<feature type="compositionally biased region" description="Basic and acidic residues" evidence="6">
    <location>
        <begin position="74"/>
        <end position="97"/>
    </location>
</feature>
<dbReference type="Proteomes" id="UP001164676">
    <property type="component" value="Chromosome"/>
</dbReference>
<evidence type="ECO:0000256" key="2">
    <source>
        <dbReference type="ARBA" id="ARBA00022908"/>
    </source>
</evidence>
<dbReference type="Pfam" id="PF13356">
    <property type="entry name" value="Arm-DNA-bind_3"/>
    <property type="match status" value="1"/>
</dbReference>
<dbReference type="InterPro" id="IPR002104">
    <property type="entry name" value="Integrase_catalytic"/>
</dbReference>
<evidence type="ECO:0000313" key="10">
    <source>
        <dbReference type="Proteomes" id="UP001164676"/>
    </source>
</evidence>
<dbReference type="InterPro" id="IPR050808">
    <property type="entry name" value="Phage_Integrase"/>
</dbReference>
<evidence type="ECO:0000256" key="5">
    <source>
        <dbReference type="PROSITE-ProRule" id="PRU01248"/>
    </source>
</evidence>
<protein>
    <submittedName>
        <fullName evidence="9">Site-specific integrase</fullName>
    </submittedName>
</protein>
<dbReference type="PROSITE" id="PS51900">
    <property type="entry name" value="CB"/>
    <property type="match status" value="1"/>
</dbReference>
<dbReference type="PROSITE" id="PS51898">
    <property type="entry name" value="TYR_RECOMBINASE"/>
    <property type="match status" value="1"/>
</dbReference>
<accession>A0ABY7LD06</accession>
<gene>
    <name evidence="9" type="ORF">N7E60_02080</name>
</gene>
<dbReference type="InterPro" id="IPR011010">
    <property type="entry name" value="DNA_brk_join_enz"/>
</dbReference>
<keyword evidence="3 5" id="KW-0238">DNA-binding</keyword>
<dbReference type="InterPro" id="IPR025166">
    <property type="entry name" value="Integrase_DNA_bind_dom"/>
</dbReference>
<keyword evidence="2" id="KW-0229">DNA integration</keyword>
<keyword evidence="4" id="KW-0233">DNA recombination</keyword>
<name>A0ABY7LD06_9GAMM</name>
<evidence type="ECO:0000256" key="1">
    <source>
        <dbReference type="ARBA" id="ARBA00008857"/>
    </source>
</evidence>
<dbReference type="PANTHER" id="PTHR30629">
    <property type="entry name" value="PROPHAGE INTEGRASE"/>
    <property type="match status" value="1"/>
</dbReference>
<comment type="similarity">
    <text evidence="1">Belongs to the 'phage' integrase family.</text>
</comment>
<sequence length="413" mass="47674">MPLKKKITASSIKQFSVEDKRINDTEIHGFHARISATGRIVYYLYYRHDGKQVNYKLGTAHDLTPAQARDLAKQKAGDVAKGNNVHDERKQARQESQRRKHLKLPVYLDERYLPYLQTRNPKTAQRIVNHIKSRFAFLMDKELDQITAWEVEKWRSEQRKKGKAASTINHSVNSLKGALSRAVEWGLIESHELTKVKAIKADNTRLRYLTDMEEKRLRHAIKHRDQDIRLARRSANEHRAIRNYSLYPCLDDVTFVDYVEPLILLAINTGLRRGELLSLEWRDIYFSERYLQVRGGNAKSKEGRIVPLNNEAYDTLASWREQNPEATYLFEGKNGQPLTDVKKPWGTVLGLANIEGFNFHDLRHHFASKLVMAGVDLNTVRELLGHADLKMTLRYAHLAPEHKAAAVSLIGKR</sequence>
<dbReference type="Gene3D" id="1.10.443.10">
    <property type="entry name" value="Intergrase catalytic core"/>
    <property type="match status" value="1"/>
</dbReference>
<evidence type="ECO:0000259" key="7">
    <source>
        <dbReference type="PROSITE" id="PS51898"/>
    </source>
</evidence>
<dbReference type="Gene3D" id="3.30.160.390">
    <property type="entry name" value="Integrase, DNA-binding domain"/>
    <property type="match status" value="1"/>
</dbReference>
<feature type="region of interest" description="Disordered" evidence="6">
    <location>
        <begin position="74"/>
        <end position="100"/>
    </location>
</feature>
<dbReference type="CDD" id="cd00796">
    <property type="entry name" value="INT_Rci_Hp1_C"/>
    <property type="match status" value="1"/>
</dbReference>
<dbReference type="EMBL" id="CP114584">
    <property type="protein sequence ID" value="WBA15124.1"/>
    <property type="molecule type" value="Genomic_DNA"/>
</dbReference>
<keyword evidence="10" id="KW-1185">Reference proteome</keyword>
<dbReference type="PANTHER" id="PTHR30629:SF2">
    <property type="entry name" value="PROPHAGE INTEGRASE INTS-RELATED"/>
    <property type="match status" value="1"/>
</dbReference>
<evidence type="ECO:0000256" key="6">
    <source>
        <dbReference type="SAM" id="MobiDB-lite"/>
    </source>
</evidence>
<dbReference type="SUPFAM" id="SSF56349">
    <property type="entry name" value="DNA breaking-rejoining enzymes"/>
    <property type="match status" value="1"/>
</dbReference>
<proteinExistence type="inferred from homology"/>
<reference evidence="9" key="1">
    <citation type="submission" date="2022-09" db="EMBL/GenBank/DDBJ databases">
        <authorList>
            <person name="Li Z.-J."/>
        </authorList>
    </citation>
    <scope>NUCLEOTIDE SEQUENCE</scope>
    <source>
        <strain evidence="9">TGB10</strain>
    </source>
</reference>
<dbReference type="RefSeq" id="WP_269597984.1">
    <property type="nucleotide sequence ID" value="NZ_CP114584.1"/>
</dbReference>
<feature type="domain" description="Tyr recombinase" evidence="7">
    <location>
        <begin position="239"/>
        <end position="408"/>
    </location>
</feature>
<evidence type="ECO:0000256" key="4">
    <source>
        <dbReference type="ARBA" id="ARBA00023172"/>
    </source>
</evidence>
<dbReference type="InterPro" id="IPR044068">
    <property type="entry name" value="CB"/>
</dbReference>
<dbReference type="Gene3D" id="1.10.150.130">
    <property type="match status" value="1"/>
</dbReference>
<evidence type="ECO:0000256" key="3">
    <source>
        <dbReference type="ARBA" id="ARBA00023125"/>
    </source>
</evidence>
<dbReference type="InterPro" id="IPR038488">
    <property type="entry name" value="Integrase_DNA-bd_sf"/>
</dbReference>
<dbReference type="Pfam" id="PF00589">
    <property type="entry name" value="Phage_integrase"/>
    <property type="match status" value="1"/>
</dbReference>
<evidence type="ECO:0000313" key="9">
    <source>
        <dbReference type="EMBL" id="WBA15124.1"/>
    </source>
</evidence>
<dbReference type="InterPro" id="IPR010998">
    <property type="entry name" value="Integrase_recombinase_N"/>
</dbReference>
<dbReference type="InterPro" id="IPR013762">
    <property type="entry name" value="Integrase-like_cat_sf"/>
</dbReference>
<organism evidence="9 10">
    <name type="scientific">Salinivibrio proteolyticus</name>
    <dbReference type="NCBI Taxonomy" id="334715"/>
    <lineage>
        <taxon>Bacteria</taxon>
        <taxon>Pseudomonadati</taxon>
        <taxon>Pseudomonadota</taxon>
        <taxon>Gammaproteobacteria</taxon>
        <taxon>Vibrionales</taxon>
        <taxon>Vibrionaceae</taxon>
        <taxon>Salinivibrio</taxon>
    </lineage>
</organism>